<organism evidence="3">
    <name type="scientific">Aphanomyces astaci</name>
    <name type="common">Crayfish plague agent</name>
    <dbReference type="NCBI Taxonomy" id="112090"/>
    <lineage>
        <taxon>Eukaryota</taxon>
        <taxon>Sar</taxon>
        <taxon>Stramenopiles</taxon>
        <taxon>Oomycota</taxon>
        <taxon>Saprolegniomycetes</taxon>
        <taxon>Saprolegniales</taxon>
        <taxon>Verrucalvaceae</taxon>
        <taxon>Aphanomyces</taxon>
    </lineage>
</organism>
<protein>
    <recommendedName>
        <fullName evidence="2">DUF3752 domain-containing protein</fullName>
    </recommendedName>
</protein>
<gene>
    <name evidence="3" type="ORF">H257_07591</name>
</gene>
<dbReference type="OrthoDB" id="73491at2759"/>
<dbReference type="InterPro" id="IPR046331">
    <property type="entry name" value="GPAM1-like"/>
</dbReference>
<feature type="region of interest" description="Disordered" evidence="1">
    <location>
        <begin position="265"/>
        <end position="287"/>
    </location>
</feature>
<evidence type="ECO:0000256" key="1">
    <source>
        <dbReference type="SAM" id="MobiDB-lite"/>
    </source>
</evidence>
<reference evidence="3" key="1">
    <citation type="submission" date="2013-12" db="EMBL/GenBank/DDBJ databases">
        <title>The Genome Sequence of Aphanomyces astaci APO3.</title>
        <authorList>
            <consortium name="The Broad Institute Genomics Platform"/>
            <person name="Russ C."/>
            <person name="Tyler B."/>
            <person name="van West P."/>
            <person name="Dieguez-Uribeondo J."/>
            <person name="Young S.K."/>
            <person name="Zeng Q."/>
            <person name="Gargeya S."/>
            <person name="Fitzgerald M."/>
            <person name="Abouelleil A."/>
            <person name="Alvarado L."/>
            <person name="Chapman S.B."/>
            <person name="Gainer-Dewar J."/>
            <person name="Goldberg J."/>
            <person name="Griggs A."/>
            <person name="Gujja S."/>
            <person name="Hansen M."/>
            <person name="Howarth C."/>
            <person name="Imamovic A."/>
            <person name="Ireland A."/>
            <person name="Larimer J."/>
            <person name="McCowan C."/>
            <person name="Murphy C."/>
            <person name="Pearson M."/>
            <person name="Poon T.W."/>
            <person name="Priest M."/>
            <person name="Roberts A."/>
            <person name="Saif S."/>
            <person name="Shea T."/>
            <person name="Sykes S."/>
            <person name="Wortman J."/>
            <person name="Nusbaum C."/>
            <person name="Birren B."/>
        </authorList>
    </citation>
    <scope>NUCLEOTIDE SEQUENCE [LARGE SCALE GENOMIC DNA]</scope>
    <source>
        <strain evidence="3">APO3</strain>
    </source>
</reference>
<dbReference type="GeneID" id="20809587"/>
<dbReference type="PANTHER" id="PTHR46370:SF1">
    <property type="entry name" value="GPALPP MOTIFS-CONTAINING PROTEIN 1"/>
    <property type="match status" value="1"/>
</dbReference>
<feature type="domain" description="DUF3752" evidence="2">
    <location>
        <begin position="265"/>
        <end position="396"/>
    </location>
</feature>
<name>W4GI88_APHAT</name>
<evidence type="ECO:0000259" key="2">
    <source>
        <dbReference type="Pfam" id="PF12572"/>
    </source>
</evidence>
<dbReference type="RefSeq" id="XP_009831468.1">
    <property type="nucleotide sequence ID" value="XM_009833166.1"/>
</dbReference>
<sequence>MSKHEKKAKKKDEHEKKRKHKKDDRKEDRKKDKDKSSKKRKTSSVSSEDVERAMDIPLALKHMEALVVEFPDLVGDLTSILKMVDAGEAVVIGGIVNKDMKARLAALFPLMGLVESGPNEAYSKHKFAKRNELLLDTFRRTLQPPPTPSPPLAMLKPKAAPRVLGPIGPSMPPPRPPHADDDDDDDVVGPALPGMKGFREASADVQERMRLQAEADDALAWKRVRGEVIDAPTASKPILQREEWMLSLPDDESIQAALGGLGDQNARKFRGRDKDERDDSWFASPAERDQAMREKAQWEMLGYVPGKPEVAEAAAAAETVRARERMQVVAVPALPIARTDGDRSLLEKHQDALKKAGKPSGPVGWDRERDMASRRQLSGDAATALMQQAAEMSARFAAPKVTRTFL</sequence>
<feature type="compositionally biased region" description="Basic and acidic residues" evidence="1">
    <location>
        <begin position="24"/>
        <end position="35"/>
    </location>
</feature>
<evidence type="ECO:0000313" key="3">
    <source>
        <dbReference type="EMBL" id="ETV78749.1"/>
    </source>
</evidence>
<dbReference type="VEuPathDB" id="FungiDB:H257_07591"/>
<dbReference type="AlphaFoldDB" id="W4GI88"/>
<dbReference type="PANTHER" id="PTHR46370">
    <property type="entry name" value="GPALPP MOTIFS-CONTAINING PROTEIN 1"/>
    <property type="match status" value="1"/>
</dbReference>
<dbReference type="STRING" id="112090.W4GI88"/>
<dbReference type="Pfam" id="PF12572">
    <property type="entry name" value="DUF3752"/>
    <property type="match status" value="1"/>
</dbReference>
<feature type="region of interest" description="Disordered" evidence="1">
    <location>
        <begin position="1"/>
        <end position="51"/>
    </location>
</feature>
<feature type="region of interest" description="Disordered" evidence="1">
    <location>
        <begin position="163"/>
        <end position="184"/>
    </location>
</feature>
<feature type="compositionally biased region" description="Basic and acidic residues" evidence="1">
    <location>
        <begin position="272"/>
        <end position="287"/>
    </location>
</feature>
<accession>W4GI88</accession>
<dbReference type="EMBL" id="KI913129">
    <property type="protein sequence ID" value="ETV78749.1"/>
    <property type="molecule type" value="Genomic_DNA"/>
</dbReference>
<dbReference type="InterPro" id="IPR022226">
    <property type="entry name" value="DUF3752"/>
</dbReference>
<proteinExistence type="predicted"/>